<feature type="compositionally biased region" description="Low complexity" evidence="2">
    <location>
        <begin position="318"/>
        <end position="334"/>
    </location>
</feature>
<dbReference type="InterPro" id="IPR030465">
    <property type="entry name" value="CEP131"/>
</dbReference>
<feature type="region of interest" description="Disordered" evidence="2">
    <location>
        <begin position="1"/>
        <end position="37"/>
    </location>
</feature>
<feature type="compositionally biased region" description="Basic and acidic residues" evidence="2">
    <location>
        <begin position="670"/>
        <end position="679"/>
    </location>
</feature>
<evidence type="ECO:0000256" key="1">
    <source>
        <dbReference type="SAM" id="Coils"/>
    </source>
</evidence>
<feature type="compositionally biased region" description="Polar residues" evidence="2">
    <location>
        <begin position="599"/>
        <end position="611"/>
    </location>
</feature>
<feature type="region of interest" description="Disordered" evidence="2">
    <location>
        <begin position="310"/>
        <end position="345"/>
    </location>
</feature>
<feature type="region of interest" description="Disordered" evidence="2">
    <location>
        <begin position="63"/>
        <end position="82"/>
    </location>
</feature>
<feature type="compositionally biased region" description="Basic and acidic residues" evidence="2">
    <location>
        <begin position="457"/>
        <end position="468"/>
    </location>
</feature>
<dbReference type="GO" id="GO:0010824">
    <property type="term" value="P:regulation of centrosome duplication"/>
    <property type="evidence" value="ECO:0007669"/>
    <property type="project" value="TreeGrafter"/>
</dbReference>
<dbReference type="Proteomes" id="UP000053240">
    <property type="component" value="Unassembled WGS sequence"/>
</dbReference>
<keyword evidence="1" id="KW-0175">Coiled coil</keyword>
<reference evidence="3 4" key="1">
    <citation type="journal article" date="2015" name="Nat. Commun.">
        <title>Outbred genome sequencing and CRISPR/Cas9 gene editing in butterflies.</title>
        <authorList>
            <person name="Li X."/>
            <person name="Fan D."/>
            <person name="Zhang W."/>
            <person name="Liu G."/>
            <person name="Zhang L."/>
            <person name="Zhao L."/>
            <person name="Fang X."/>
            <person name="Chen L."/>
            <person name="Dong Y."/>
            <person name="Chen Y."/>
            <person name="Ding Y."/>
            <person name="Zhao R."/>
            <person name="Feng M."/>
            <person name="Zhu Y."/>
            <person name="Feng Y."/>
            <person name="Jiang X."/>
            <person name="Zhu D."/>
            <person name="Xiang H."/>
            <person name="Feng X."/>
            <person name="Li S."/>
            <person name="Wang J."/>
            <person name="Zhang G."/>
            <person name="Kronforst M.R."/>
            <person name="Wang W."/>
        </authorList>
    </citation>
    <scope>NUCLEOTIDE SEQUENCE [LARGE SCALE GENOMIC DNA]</scope>
    <source>
        <strain evidence="3">Ya'a_city_454_Pm</strain>
        <tissue evidence="3">Whole body</tissue>
    </source>
</reference>
<feature type="region of interest" description="Disordered" evidence="2">
    <location>
        <begin position="593"/>
        <end position="621"/>
    </location>
</feature>
<dbReference type="InParanoid" id="A0A0N1IJT9"/>
<sequence>MSKENANLRLLGSPVNLSYRSKKKDDKKNIRNRPRSALQSSCITPENANLRLLGSPVNLSYRSKKKDDKKNIRNRPRSALQSSCITPENPERFKRPFSADTKERASTTRSFLKSFSADLLQSYNNAPTNLKIVPPTTILLGDTKPYENSKVKGNKETCSNASDYGSEDTFISLGTKIKTKAQTPSKKNTNTKALKYRNIAKKGRKMEQQQTNDDKGNEQYGLEITIKERAKSQSPCRDIDAFFHRSASPSFKKRAYESYFVPLDNKNKADHDNLSERQLLDSDEIPLDMQKEIDAYSRRLPLTKQQLSLVEEESTQDLESIPSNNLPSLSPEASLNEKHSNPNKQDFTILNVKTHTEKGENYTRNQQNFSNESKTYRSFYEDFNNHDNTFKNNFSSTVIHTDSSSKDSGYPESVMKEDKMYVQNFSLPSATILRKSSSDNNLHEQPKSLDSASLGSNEKDYHNTYPPDKKWAEPLNHSRLLYKDFFLKKEGHLAVPPQNSPDRSCLTHKSEANYANTNLNDENVEREISEYPKYLLNSSTKAYTSKVIDDYKREIEAINNLHELTLKDIKTDSISPTPLHIETMYEQSNNRYEDKHNSIESSQNSYETSASPVEDKNCTNNKRDISKVTTRELIQNYFKIKHDYPKGTKENVLKNLKKFEKKLNNLKTDNKSPKLEWKNNKSNLSRPGQETVKNQSPKNIFTTKIPLSSRIESVQNDKDVESWMSLTIPTPRRTPIETADNAETTAYVPKENPRTTPEEASVTEEGPTPTNVTPERPTTTEEVVKTRDLDSKATVLDIYSMLKEIESYGDNPVPTVTNVEEVNEEVPKDENRASTPKDNFTEIFEFLEKVEQSANDALSVVTNAAPQNTPKLEVLLKLPHTELAQRVVTASLQLEERSCCIALLQESLANHKQQMITKVSNLEKQSQRNILKVKQECEETIKRHQNFIDQLINDKKTLNHRIEQLVDERRSLEERWKRSVQTLEERYKLELRNQHDKMAAAQQVARQRWVRQKAEKIKELTVKGLEGELREMAERQQKEISDLRMSHAEQLGKTQAKHAAELELLRRTLEEEKEEALVKERQLASSRLEKQMLEIELTYQEQRTRLVSELRAEGERAAQQLADREREQREEIEKWKEEQENLLQKKREELDKEIAEEKARVEELLKEKRIELEEEFERYKKEFEAEQQIVLKKKVTEISAQHKLERDREIEKAIESMEAEAQTGRRELQEAMRRNKEQYEAELKELGQTEQATLRRYQEAQARVRHTEDRCAELEVTIGQLEARNKVLTEKNIQLDSEAEAVRASCEAAWRNKLDTLTRETEDMRHKHDEQMHQLYAKVKVAVAKKDSTIQALTREAAKYQEKITLLEQKLQQQRKDFLKQK</sequence>
<name>A0A0N1IJT9_PAPMA</name>
<gene>
    <name evidence="3" type="ORF">RR48_04094</name>
</gene>
<dbReference type="GO" id="GO:0005929">
    <property type="term" value="C:cilium"/>
    <property type="evidence" value="ECO:0007669"/>
    <property type="project" value="GOC"/>
</dbReference>
<feature type="compositionally biased region" description="Polar residues" evidence="2">
    <location>
        <begin position="680"/>
        <end position="694"/>
    </location>
</feature>
<evidence type="ECO:0000256" key="2">
    <source>
        <dbReference type="SAM" id="MobiDB-lite"/>
    </source>
</evidence>
<feature type="region of interest" description="Disordered" evidence="2">
    <location>
        <begin position="670"/>
        <end position="694"/>
    </location>
</feature>
<dbReference type="GO" id="GO:0035735">
    <property type="term" value="P:intraciliary transport involved in cilium assembly"/>
    <property type="evidence" value="ECO:0007669"/>
    <property type="project" value="InterPro"/>
</dbReference>
<feature type="coiled-coil region" evidence="1">
    <location>
        <begin position="1055"/>
        <end position="1189"/>
    </location>
</feature>
<evidence type="ECO:0000313" key="4">
    <source>
        <dbReference type="Proteomes" id="UP000053240"/>
    </source>
</evidence>
<keyword evidence="4" id="KW-1185">Reference proteome</keyword>
<feature type="coiled-coil region" evidence="1">
    <location>
        <begin position="934"/>
        <end position="975"/>
    </location>
</feature>
<dbReference type="STRING" id="76193.A0A0N1IJT9"/>
<protein>
    <submittedName>
        <fullName evidence="3">5-azacytidine-induced protein 1</fullName>
    </submittedName>
</protein>
<dbReference type="GO" id="GO:0034451">
    <property type="term" value="C:centriolar satellite"/>
    <property type="evidence" value="ECO:0007669"/>
    <property type="project" value="TreeGrafter"/>
</dbReference>
<proteinExistence type="predicted"/>
<feature type="coiled-coil region" evidence="1">
    <location>
        <begin position="1214"/>
        <end position="1298"/>
    </location>
</feature>
<feature type="region of interest" description="Disordered" evidence="2">
    <location>
        <begin position="437"/>
        <end position="468"/>
    </location>
</feature>
<dbReference type="FunCoup" id="A0A0N1IJT9">
    <property type="interactions" value="26"/>
</dbReference>
<feature type="region of interest" description="Disordered" evidence="2">
    <location>
        <begin position="749"/>
        <end position="780"/>
    </location>
</feature>
<dbReference type="PANTHER" id="PTHR31540:SF1">
    <property type="entry name" value="CENTROSOMAL PROTEIN OF 131 KDA"/>
    <property type="match status" value="1"/>
</dbReference>
<feature type="compositionally biased region" description="Low complexity" evidence="2">
    <location>
        <begin position="767"/>
        <end position="777"/>
    </location>
</feature>
<dbReference type="PANTHER" id="PTHR31540">
    <property type="entry name" value="CENTROSOMAL PROTEIN OF 131 KDA"/>
    <property type="match status" value="1"/>
</dbReference>
<organism evidence="3 4">
    <name type="scientific">Papilio machaon</name>
    <name type="common">Old World swallowtail butterfly</name>
    <dbReference type="NCBI Taxonomy" id="76193"/>
    <lineage>
        <taxon>Eukaryota</taxon>
        <taxon>Metazoa</taxon>
        <taxon>Ecdysozoa</taxon>
        <taxon>Arthropoda</taxon>
        <taxon>Hexapoda</taxon>
        <taxon>Insecta</taxon>
        <taxon>Pterygota</taxon>
        <taxon>Neoptera</taxon>
        <taxon>Endopterygota</taxon>
        <taxon>Lepidoptera</taxon>
        <taxon>Glossata</taxon>
        <taxon>Ditrysia</taxon>
        <taxon>Papilionoidea</taxon>
        <taxon>Papilionidae</taxon>
        <taxon>Papilioninae</taxon>
        <taxon>Papilio</taxon>
    </lineage>
</organism>
<evidence type="ECO:0000313" key="3">
    <source>
        <dbReference type="EMBL" id="KPJ19933.1"/>
    </source>
</evidence>
<accession>A0A0N1IJT9</accession>
<feature type="coiled-coil region" evidence="1">
    <location>
        <begin position="1343"/>
        <end position="1377"/>
    </location>
</feature>
<dbReference type="EMBL" id="KQ459784">
    <property type="protein sequence ID" value="KPJ19933.1"/>
    <property type="molecule type" value="Genomic_DNA"/>
</dbReference>